<organism evidence="2 3">
    <name type="scientific">Bacillus cereus</name>
    <dbReference type="NCBI Taxonomy" id="1396"/>
    <lineage>
        <taxon>Bacteria</taxon>
        <taxon>Bacillati</taxon>
        <taxon>Bacillota</taxon>
        <taxon>Bacilli</taxon>
        <taxon>Bacillales</taxon>
        <taxon>Bacillaceae</taxon>
        <taxon>Bacillus</taxon>
        <taxon>Bacillus cereus group</taxon>
    </lineage>
</organism>
<dbReference type="InterPro" id="IPR029039">
    <property type="entry name" value="Flavoprotein-like_sf"/>
</dbReference>
<dbReference type="Gene3D" id="3.40.50.360">
    <property type="match status" value="1"/>
</dbReference>
<evidence type="ECO:0000259" key="1">
    <source>
        <dbReference type="Pfam" id="PF02525"/>
    </source>
</evidence>
<comment type="caution">
    <text evidence="2">The sequence shown here is derived from an EMBL/GenBank/DDBJ whole genome shotgun (WGS) entry which is preliminary data.</text>
</comment>
<gene>
    <name evidence="2" type="ORF">CN307_31120</name>
</gene>
<sequence length="61" mass="7133">MNIRIVYAHPSPPSYNAAILKHVQKGLQETNHSVTVLDLYKEQFDPVLVFNEEKKRPVHYE</sequence>
<evidence type="ECO:0000313" key="2">
    <source>
        <dbReference type="EMBL" id="PFE07483.1"/>
    </source>
</evidence>
<dbReference type="EMBL" id="NTRR01000089">
    <property type="protein sequence ID" value="PFE07483.1"/>
    <property type="molecule type" value="Genomic_DNA"/>
</dbReference>
<dbReference type="SUPFAM" id="SSF52218">
    <property type="entry name" value="Flavoproteins"/>
    <property type="match status" value="1"/>
</dbReference>
<name>A0A1D3NJW1_BACCE</name>
<feature type="domain" description="Flavodoxin-like fold" evidence="1">
    <location>
        <begin position="1"/>
        <end position="48"/>
    </location>
</feature>
<dbReference type="Pfam" id="PF02525">
    <property type="entry name" value="Flavodoxin_2"/>
    <property type="match status" value="1"/>
</dbReference>
<proteinExistence type="predicted"/>
<reference evidence="2 3" key="1">
    <citation type="submission" date="2017-09" db="EMBL/GenBank/DDBJ databases">
        <title>Large-scale bioinformatics analysis of Bacillus genomes uncovers conserved roles of natural products in bacterial physiology.</title>
        <authorList>
            <consortium name="Agbiome Team Llc"/>
            <person name="Bleich R.M."/>
            <person name="Grubbs K.J."/>
            <person name="Santa Maria K.C."/>
            <person name="Allen S.E."/>
            <person name="Farag S."/>
            <person name="Shank E.A."/>
            <person name="Bowers A."/>
        </authorList>
    </citation>
    <scope>NUCLEOTIDE SEQUENCE [LARGE SCALE GENOMIC DNA]</scope>
    <source>
        <strain evidence="2 3">AFS022681</strain>
    </source>
</reference>
<evidence type="ECO:0000313" key="3">
    <source>
        <dbReference type="Proteomes" id="UP000220032"/>
    </source>
</evidence>
<accession>A0A1D3NJW1</accession>
<dbReference type="InterPro" id="IPR003680">
    <property type="entry name" value="Flavodoxin_fold"/>
</dbReference>
<dbReference type="AlphaFoldDB" id="A0A1D3NJW1"/>
<protein>
    <submittedName>
        <fullName evidence="2">NADPH dehydrogenase</fullName>
    </submittedName>
</protein>
<dbReference type="Proteomes" id="UP000220032">
    <property type="component" value="Unassembled WGS sequence"/>
</dbReference>